<name>A0A4V2NVL2_9ACTN</name>
<reference evidence="3 4" key="1">
    <citation type="submission" date="2019-03" db="EMBL/GenBank/DDBJ databases">
        <title>Whole genome sequence of a novel Rubrobacter taiwanensis strain, isolated from Yellowstone National Park.</title>
        <authorList>
            <person name="Freed S."/>
            <person name="Ramaley R.F."/>
            <person name="Kyndt J.A."/>
        </authorList>
    </citation>
    <scope>NUCLEOTIDE SEQUENCE [LARGE SCALE GENOMIC DNA]</scope>
    <source>
        <strain evidence="3 4">Yellowstone</strain>
    </source>
</reference>
<dbReference type="EMBL" id="SKBU01000036">
    <property type="protein sequence ID" value="TCJ13942.1"/>
    <property type="molecule type" value="Genomic_DNA"/>
</dbReference>
<keyword evidence="4" id="KW-1185">Reference proteome</keyword>
<dbReference type="Proteomes" id="UP000295244">
    <property type="component" value="Unassembled WGS sequence"/>
</dbReference>
<dbReference type="GO" id="GO:0016791">
    <property type="term" value="F:phosphatase activity"/>
    <property type="evidence" value="ECO:0007669"/>
    <property type="project" value="TreeGrafter"/>
</dbReference>
<dbReference type="InterPro" id="IPR050126">
    <property type="entry name" value="Ap4A_hydrolase"/>
</dbReference>
<dbReference type="AlphaFoldDB" id="A0A4V2NVL2"/>
<dbReference type="Pfam" id="PF12850">
    <property type="entry name" value="Metallophos_2"/>
    <property type="match status" value="1"/>
</dbReference>
<proteinExistence type="inferred from homology"/>
<dbReference type="Gene3D" id="3.60.21.10">
    <property type="match status" value="1"/>
</dbReference>
<organism evidence="3 4">
    <name type="scientific">Rubrobacter taiwanensis</name>
    <dbReference type="NCBI Taxonomy" id="185139"/>
    <lineage>
        <taxon>Bacteria</taxon>
        <taxon>Bacillati</taxon>
        <taxon>Actinomycetota</taxon>
        <taxon>Rubrobacteria</taxon>
        <taxon>Rubrobacterales</taxon>
        <taxon>Rubrobacteraceae</taxon>
        <taxon>Rubrobacter</taxon>
    </lineage>
</organism>
<dbReference type="PANTHER" id="PTHR42850:SF2">
    <property type="entry name" value="BLL5683 PROTEIN"/>
    <property type="match status" value="1"/>
</dbReference>
<dbReference type="InterPro" id="IPR029052">
    <property type="entry name" value="Metallo-depent_PP-like"/>
</dbReference>
<evidence type="ECO:0000256" key="1">
    <source>
        <dbReference type="ARBA" id="ARBA00008950"/>
    </source>
</evidence>
<dbReference type="InterPro" id="IPR024654">
    <property type="entry name" value="Calcineurin-like_PHP_lpxH"/>
</dbReference>
<dbReference type="SUPFAM" id="SSF56300">
    <property type="entry name" value="Metallo-dependent phosphatases"/>
    <property type="match status" value="1"/>
</dbReference>
<feature type="domain" description="Calcineurin-like phosphoesterase" evidence="2">
    <location>
        <begin position="1"/>
        <end position="206"/>
    </location>
</feature>
<comment type="similarity">
    <text evidence="1">Belongs to the metallophosphoesterase superfamily. YfcE family.</text>
</comment>
<evidence type="ECO:0000259" key="2">
    <source>
        <dbReference type="Pfam" id="PF12850"/>
    </source>
</evidence>
<dbReference type="RefSeq" id="WP_132692750.1">
    <property type="nucleotide sequence ID" value="NZ_SKBU01000036.1"/>
</dbReference>
<evidence type="ECO:0000313" key="3">
    <source>
        <dbReference type="EMBL" id="TCJ13942.1"/>
    </source>
</evidence>
<accession>A0A4V2NVL2</accession>
<dbReference type="OrthoDB" id="9813918at2"/>
<dbReference type="InterPro" id="IPR011152">
    <property type="entry name" value="Pesterase_MJ0912"/>
</dbReference>
<evidence type="ECO:0000313" key="4">
    <source>
        <dbReference type="Proteomes" id="UP000295244"/>
    </source>
</evidence>
<comment type="caution">
    <text evidence="3">The sequence shown here is derived from an EMBL/GenBank/DDBJ whole genome shotgun (WGS) entry which is preliminary data.</text>
</comment>
<protein>
    <submittedName>
        <fullName evidence="3">Metallophosphoesterase</fullName>
    </submittedName>
</protein>
<dbReference type="GO" id="GO:0005737">
    <property type="term" value="C:cytoplasm"/>
    <property type="evidence" value="ECO:0007669"/>
    <property type="project" value="TreeGrafter"/>
</dbReference>
<dbReference type="PANTHER" id="PTHR42850">
    <property type="entry name" value="METALLOPHOSPHOESTERASE"/>
    <property type="match status" value="1"/>
</dbReference>
<dbReference type="PIRSF" id="PIRSF000883">
    <property type="entry name" value="Pesterase_MJ0912"/>
    <property type="match status" value="1"/>
</dbReference>
<sequence>MKYALISDIHSNLPALEAVLQDIEGRGDVDHIYHLGDLVGYAPWPNEVVDLIRACRISGVAGNYDSTVATGYKHCGCKAESPRQEELSHLSYGWTREHVSPATRRFLGELPFRMDVRPAGGHRSNPQMILVHGTPTLNTLYWTGDRSDAFCVKMARAAGAREGDLIAFGHTHKPWSREVEGVRFVNTGSVGKPKDGDWRAGYVLVEAGEAFRSVEFVRVEYDLERAMEAIRESGLPDEFADQLAAGGTAVPVE</sequence>
<gene>
    <name evidence="3" type="ORF">E0L93_14245</name>
</gene>